<feature type="DNA-binding region" description="H-T-H motif" evidence="4">
    <location>
        <begin position="31"/>
        <end position="50"/>
    </location>
</feature>
<dbReference type="RefSeq" id="WP_230757232.1">
    <property type="nucleotide sequence ID" value="NZ_JAINWA010000003.1"/>
</dbReference>
<evidence type="ECO:0000256" key="1">
    <source>
        <dbReference type="ARBA" id="ARBA00023015"/>
    </source>
</evidence>
<accession>A0AAE3EKQ0</accession>
<dbReference type="InterPro" id="IPR036271">
    <property type="entry name" value="Tet_transcr_reg_TetR-rel_C_sf"/>
</dbReference>
<gene>
    <name evidence="6" type="ORF">K7J14_13235</name>
</gene>
<evidence type="ECO:0000313" key="7">
    <source>
        <dbReference type="Proteomes" id="UP001198163"/>
    </source>
</evidence>
<keyword evidence="7" id="KW-1185">Reference proteome</keyword>
<evidence type="ECO:0000259" key="5">
    <source>
        <dbReference type="PROSITE" id="PS50977"/>
    </source>
</evidence>
<dbReference type="InterPro" id="IPR009057">
    <property type="entry name" value="Homeodomain-like_sf"/>
</dbReference>
<protein>
    <submittedName>
        <fullName evidence="6">TetR/AcrR family transcriptional regulator</fullName>
    </submittedName>
</protein>
<keyword evidence="1" id="KW-0805">Transcription regulation</keyword>
<organism evidence="6 7">
    <name type="scientific">Teretinema zuelzerae</name>
    <dbReference type="NCBI Taxonomy" id="156"/>
    <lineage>
        <taxon>Bacteria</taxon>
        <taxon>Pseudomonadati</taxon>
        <taxon>Spirochaetota</taxon>
        <taxon>Spirochaetia</taxon>
        <taxon>Spirochaetales</taxon>
        <taxon>Treponemataceae</taxon>
        <taxon>Teretinema</taxon>
    </lineage>
</organism>
<name>A0AAE3EKQ0_9SPIR</name>
<feature type="domain" description="HTH tetR-type" evidence="5">
    <location>
        <begin position="8"/>
        <end position="68"/>
    </location>
</feature>
<evidence type="ECO:0000256" key="3">
    <source>
        <dbReference type="ARBA" id="ARBA00023163"/>
    </source>
</evidence>
<dbReference type="GO" id="GO:0000976">
    <property type="term" value="F:transcription cis-regulatory region binding"/>
    <property type="evidence" value="ECO:0007669"/>
    <property type="project" value="TreeGrafter"/>
</dbReference>
<dbReference type="EMBL" id="JAINWA010000003">
    <property type="protein sequence ID" value="MCD1655656.1"/>
    <property type="molecule type" value="Genomic_DNA"/>
</dbReference>
<dbReference type="GO" id="GO:0003700">
    <property type="term" value="F:DNA-binding transcription factor activity"/>
    <property type="evidence" value="ECO:0007669"/>
    <property type="project" value="TreeGrafter"/>
</dbReference>
<proteinExistence type="predicted"/>
<dbReference type="PROSITE" id="PS50977">
    <property type="entry name" value="HTH_TETR_2"/>
    <property type="match status" value="1"/>
</dbReference>
<evidence type="ECO:0000256" key="4">
    <source>
        <dbReference type="PROSITE-ProRule" id="PRU00335"/>
    </source>
</evidence>
<dbReference type="InterPro" id="IPR050109">
    <property type="entry name" value="HTH-type_TetR-like_transc_reg"/>
</dbReference>
<dbReference type="Pfam" id="PF00440">
    <property type="entry name" value="TetR_N"/>
    <property type="match status" value="1"/>
</dbReference>
<reference evidence="6" key="1">
    <citation type="submission" date="2021-08" db="EMBL/GenBank/DDBJ databases">
        <title>Comparative analyses of Brucepasteria parasyntrophica and Teretinema zuelzerae.</title>
        <authorList>
            <person name="Song Y."/>
            <person name="Brune A."/>
        </authorList>
    </citation>
    <scope>NUCLEOTIDE SEQUENCE</scope>
    <source>
        <strain evidence="6">DSM 1903</strain>
    </source>
</reference>
<evidence type="ECO:0000256" key="2">
    <source>
        <dbReference type="ARBA" id="ARBA00023125"/>
    </source>
</evidence>
<dbReference type="PANTHER" id="PTHR30055">
    <property type="entry name" value="HTH-TYPE TRANSCRIPTIONAL REGULATOR RUTR"/>
    <property type="match status" value="1"/>
</dbReference>
<dbReference type="InterPro" id="IPR001647">
    <property type="entry name" value="HTH_TetR"/>
</dbReference>
<dbReference type="Gene3D" id="1.10.357.10">
    <property type="entry name" value="Tetracycline Repressor, domain 2"/>
    <property type="match status" value="1"/>
</dbReference>
<evidence type="ECO:0000313" key="6">
    <source>
        <dbReference type="EMBL" id="MCD1655656.1"/>
    </source>
</evidence>
<dbReference type="Proteomes" id="UP001198163">
    <property type="component" value="Unassembled WGS sequence"/>
</dbReference>
<dbReference type="PANTHER" id="PTHR30055:SF234">
    <property type="entry name" value="HTH-TYPE TRANSCRIPTIONAL REGULATOR BETI"/>
    <property type="match status" value="1"/>
</dbReference>
<keyword evidence="2 4" id="KW-0238">DNA-binding</keyword>
<sequence>MAIVVEHDKRRAEILEKALDIFVEEGYEDATFQKIADRCGITRTTLYLYFKNKREIFIWSIKQLTDSVEKDLRGMIDEAGVPWATRLESVLHTIVDRCADNRRLFNVVLTYLLQAQKSGKDPDSRVKRRTIRLRHLMSQLMIAGRNAGEFKIPNVKIANELLYGLVESAIYRIAILDRSEAEDVKAAMSFAISQMTTSS</sequence>
<dbReference type="SUPFAM" id="SSF48498">
    <property type="entry name" value="Tetracyclin repressor-like, C-terminal domain"/>
    <property type="match status" value="1"/>
</dbReference>
<keyword evidence="3" id="KW-0804">Transcription</keyword>
<dbReference type="PRINTS" id="PR00455">
    <property type="entry name" value="HTHTETR"/>
</dbReference>
<dbReference type="AlphaFoldDB" id="A0AAE3EKQ0"/>
<comment type="caution">
    <text evidence="6">The sequence shown here is derived from an EMBL/GenBank/DDBJ whole genome shotgun (WGS) entry which is preliminary data.</text>
</comment>
<dbReference type="SUPFAM" id="SSF46689">
    <property type="entry name" value="Homeodomain-like"/>
    <property type="match status" value="1"/>
</dbReference>